<dbReference type="Gene3D" id="3.40.30.10">
    <property type="entry name" value="Glutaredoxin"/>
    <property type="match status" value="1"/>
</dbReference>
<evidence type="ECO:0000256" key="2">
    <source>
        <dbReference type="SAM" id="Phobius"/>
    </source>
</evidence>
<reference evidence="4 5" key="1">
    <citation type="submission" date="2017-07" db="EMBL/GenBank/DDBJ databases">
        <title>Bifidobacterium novel species.</title>
        <authorList>
            <person name="Lugli G.A."/>
            <person name="Milani C."/>
            <person name="Duranti S."/>
            <person name="Mangifesta M."/>
        </authorList>
    </citation>
    <scope>NUCLEOTIDE SEQUENCE [LARGE SCALE GENOMIC DNA]</scope>
    <source>
        <strain evidence="5">Uis1B</strain>
    </source>
</reference>
<dbReference type="AlphaFoldDB" id="A0A2N5J8R5"/>
<dbReference type="OrthoDB" id="117402at2"/>
<organism evidence="4 5">
    <name type="scientific">Bifidobacterium margollesii</name>
    <dbReference type="NCBI Taxonomy" id="2020964"/>
    <lineage>
        <taxon>Bacteria</taxon>
        <taxon>Bacillati</taxon>
        <taxon>Actinomycetota</taxon>
        <taxon>Actinomycetes</taxon>
        <taxon>Bifidobacteriales</taxon>
        <taxon>Bifidobacteriaceae</taxon>
        <taxon>Bifidobacterium</taxon>
    </lineage>
</organism>
<protein>
    <submittedName>
        <fullName evidence="4">DSBA oxidoreductase</fullName>
    </submittedName>
</protein>
<proteinExistence type="predicted"/>
<feature type="compositionally biased region" description="Low complexity" evidence="1">
    <location>
        <begin position="1"/>
        <end position="10"/>
    </location>
</feature>
<dbReference type="Proteomes" id="UP000235050">
    <property type="component" value="Unassembled WGS sequence"/>
</dbReference>
<keyword evidence="2" id="KW-1133">Transmembrane helix</keyword>
<dbReference type="Pfam" id="PF13462">
    <property type="entry name" value="Thioredoxin_4"/>
    <property type="match status" value="1"/>
</dbReference>
<feature type="domain" description="Thioredoxin-like fold" evidence="3">
    <location>
        <begin position="126"/>
        <end position="289"/>
    </location>
</feature>
<dbReference type="EMBL" id="NMWU01000028">
    <property type="protein sequence ID" value="PLS30608.1"/>
    <property type="molecule type" value="Genomic_DNA"/>
</dbReference>
<feature type="region of interest" description="Disordered" evidence="1">
    <location>
        <begin position="1"/>
        <end position="36"/>
    </location>
</feature>
<evidence type="ECO:0000259" key="3">
    <source>
        <dbReference type="Pfam" id="PF13462"/>
    </source>
</evidence>
<sequence>MAGNTGNTNNSKNTAQGKNSQRKPATRKARQAAAEAAAKARAEQAAKDRRVQTIIGIAVVVVVAIVLGAIGFGIWRSNHPTQDAGEYNSAWSAVQKAEPKPAHSTEKGGFVISKNGLDKPVKDVPTVAVYMDFMCPGCGAMERQLGTTYQQMVDAGQINLEIHPMAFMDRYSTDEYSTRAGNAAIEIAEAEPQHLLKFIELMYAEDFQPNESDYQPVSNADIKQQAVAAGVSESVAARATDEDYQYKSWLSAMSTFTPLRSELWNRSGQLKGQMSTPTITVNGEYWDRNKLGSTDMRTGLLKAIGLDASAVGKAGTLPSIGTGTELTY</sequence>
<keyword evidence="5" id="KW-1185">Reference proteome</keyword>
<keyword evidence="2" id="KW-0812">Transmembrane</keyword>
<dbReference type="SUPFAM" id="SSF52833">
    <property type="entry name" value="Thioredoxin-like"/>
    <property type="match status" value="1"/>
</dbReference>
<dbReference type="RefSeq" id="WP_101617301.1">
    <property type="nucleotide sequence ID" value="NZ_NMWU01000028.1"/>
</dbReference>
<evidence type="ECO:0000313" key="5">
    <source>
        <dbReference type="Proteomes" id="UP000235050"/>
    </source>
</evidence>
<feature type="transmembrane region" description="Helical" evidence="2">
    <location>
        <begin position="54"/>
        <end position="75"/>
    </location>
</feature>
<evidence type="ECO:0000256" key="1">
    <source>
        <dbReference type="SAM" id="MobiDB-lite"/>
    </source>
</evidence>
<keyword evidence="2" id="KW-0472">Membrane</keyword>
<accession>A0A2N5J8R5</accession>
<feature type="compositionally biased region" description="Basic residues" evidence="1">
    <location>
        <begin position="20"/>
        <end position="30"/>
    </location>
</feature>
<name>A0A2N5J8R5_9BIFI</name>
<comment type="caution">
    <text evidence="4">The sequence shown here is derived from an EMBL/GenBank/DDBJ whole genome shotgun (WGS) entry which is preliminary data.</text>
</comment>
<gene>
    <name evidence="4" type="ORF">Uis1B_1596</name>
</gene>
<dbReference type="InterPro" id="IPR036249">
    <property type="entry name" value="Thioredoxin-like_sf"/>
</dbReference>
<dbReference type="InterPro" id="IPR012336">
    <property type="entry name" value="Thioredoxin-like_fold"/>
</dbReference>
<evidence type="ECO:0000313" key="4">
    <source>
        <dbReference type="EMBL" id="PLS30608.1"/>
    </source>
</evidence>